<comment type="caution">
    <text evidence="11">The sequence shown here is derived from an EMBL/GenBank/DDBJ whole genome shotgun (WGS) entry which is preliminary data.</text>
</comment>
<keyword evidence="3 11" id="KW-0378">Hydrolase</keyword>
<dbReference type="OMA" id="LCKGPSM"/>
<evidence type="ECO:0000313" key="12">
    <source>
        <dbReference type="Proteomes" id="UP000238479"/>
    </source>
</evidence>
<protein>
    <submittedName>
        <fullName evidence="11">Putative signal peptidase I</fullName>
        <ecNumber evidence="11">3.4.21.89</ecNumber>
    </submittedName>
</protein>
<keyword evidence="12" id="KW-1185">Reference proteome</keyword>
<evidence type="ECO:0000256" key="6">
    <source>
        <dbReference type="ARBA" id="ARBA00038445"/>
    </source>
</evidence>
<dbReference type="PANTHER" id="PTHR12383">
    <property type="entry name" value="PROTEASE FAMILY S26 MITOCHONDRIAL INNER MEMBRANE PROTEASE-RELATED"/>
    <property type="match status" value="1"/>
</dbReference>
<evidence type="ECO:0000256" key="3">
    <source>
        <dbReference type="ARBA" id="ARBA00022801"/>
    </source>
</evidence>
<dbReference type="STRING" id="74649.A0A2P6Q9G5"/>
<sequence length="166" mass="18437">MRLLSHLKQWRAVATEAKHVSFAVAKFIGLIHLTESYLCSSTLLHGPSMLPTFNSSGDVVLAEHLSHRLGKVVPGDVVLVRSPDDPKKMVAKRVLGLEGDQVTFFDPNRIRKHNTTVVPKGHVWIQGDNTYASFDSRSYGPVPYGLIQGRVFFRVWPPDGFGSVDD</sequence>
<dbReference type="PROSITE" id="PS00761">
    <property type="entry name" value="SPASE_I_3"/>
    <property type="match status" value="1"/>
</dbReference>
<dbReference type="GO" id="GO:0006627">
    <property type="term" value="P:protein processing involved in protein targeting to mitochondrion"/>
    <property type="evidence" value="ECO:0007669"/>
    <property type="project" value="TreeGrafter"/>
</dbReference>
<comment type="subunit">
    <text evidence="8">Heterodimer of 2 subunits, IMP1A/B and IMP12.</text>
</comment>
<evidence type="ECO:0000256" key="9">
    <source>
        <dbReference type="PIRSR" id="PIRSR600223-1"/>
    </source>
</evidence>
<evidence type="ECO:0000256" key="4">
    <source>
        <dbReference type="ARBA" id="ARBA00023128"/>
    </source>
</evidence>
<dbReference type="Pfam" id="PF10502">
    <property type="entry name" value="Peptidase_S26"/>
    <property type="match status" value="2"/>
</dbReference>
<dbReference type="CDD" id="cd06530">
    <property type="entry name" value="S26_SPase_I"/>
    <property type="match status" value="1"/>
</dbReference>
<feature type="active site" evidence="9">
    <location>
        <position position="48"/>
    </location>
</feature>
<feature type="domain" description="Peptidase S26" evidence="10">
    <location>
        <begin position="114"/>
        <end position="156"/>
    </location>
</feature>
<feature type="active site" evidence="9">
    <location>
        <position position="92"/>
    </location>
</feature>
<dbReference type="InterPro" id="IPR000223">
    <property type="entry name" value="Pept_S26A_signal_pept_1"/>
</dbReference>
<feature type="domain" description="Peptidase S26" evidence="10">
    <location>
        <begin position="23"/>
        <end position="104"/>
    </location>
</feature>
<comment type="function">
    <text evidence="7">Catalyzes the removal of transit peptides required for the targeting of proteins from the mitochondrial matrix, across the inner membrane, into the inter-membrane space.</text>
</comment>
<evidence type="ECO:0000256" key="1">
    <source>
        <dbReference type="ARBA" id="ARBA00004273"/>
    </source>
</evidence>
<keyword evidence="2" id="KW-0999">Mitochondrion inner membrane</keyword>
<evidence type="ECO:0000256" key="5">
    <source>
        <dbReference type="ARBA" id="ARBA00023136"/>
    </source>
</evidence>
<dbReference type="PANTHER" id="PTHR12383:SF16">
    <property type="entry name" value="MITOCHONDRIAL INNER MEMBRANE PROTEASE SUBUNIT 1"/>
    <property type="match status" value="1"/>
</dbReference>
<gene>
    <name evidence="11" type="ORF">RchiOBHm_Chr5g0028841</name>
</gene>
<dbReference type="InterPro" id="IPR036286">
    <property type="entry name" value="LexA/Signal_pep-like_sf"/>
</dbReference>
<name>A0A2P6Q9G5_ROSCH</name>
<dbReference type="Proteomes" id="UP000238479">
    <property type="component" value="Chromosome 5"/>
</dbReference>
<comment type="similarity">
    <text evidence="6">Belongs to the peptidase S26 family. IMP1 subfamily.</text>
</comment>
<dbReference type="Gene3D" id="2.10.109.10">
    <property type="entry name" value="Umud Fragment, subunit A"/>
    <property type="match status" value="1"/>
</dbReference>
<dbReference type="PRINTS" id="PR00727">
    <property type="entry name" value="LEADERPTASE"/>
</dbReference>
<evidence type="ECO:0000259" key="10">
    <source>
        <dbReference type="Pfam" id="PF10502"/>
    </source>
</evidence>
<evidence type="ECO:0000313" key="11">
    <source>
        <dbReference type="EMBL" id="PRQ30825.1"/>
    </source>
</evidence>
<comment type="subcellular location">
    <subcellularLocation>
        <location evidence="1">Mitochondrion inner membrane</location>
    </subcellularLocation>
</comment>
<evidence type="ECO:0000256" key="2">
    <source>
        <dbReference type="ARBA" id="ARBA00022792"/>
    </source>
</evidence>
<dbReference type="InterPro" id="IPR019758">
    <property type="entry name" value="Pept_S26A_signal_pept_1_CS"/>
</dbReference>
<dbReference type="GO" id="GO:0004252">
    <property type="term" value="F:serine-type endopeptidase activity"/>
    <property type="evidence" value="ECO:0007669"/>
    <property type="project" value="InterPro"/>
</dbReference>
<accession>A0A2P6Q9G5</accession>
<reference evidence="11 12" key="1">
    <citation type="journal article" date="2018" name="Nat. Genet.">
        <title>The Rosa genome provides new insights in the design of modern roses.</title>
        <authorList>
            <person name="Bendahmane M."/>
        </authorList>
    </citation>
    <scope>NUCLEOTIDE SEQUENCE [LARGE SCALE GENOMIC DNA]</scope>
    <source>
        <strain evidence="12">cv. Old Blush</strain>
    </source>
</reference>
<dbReference type="EC" id="3.4.21.89" evidence="11"/>
<proteinExistence type="inferred from homology"/>
<organism evidence="11 12">
    <name type="scientific">Rosa chinensis</name>
    <name type="common">China rose</name>
    <dbReference type="NCBI Taxonomy" id="74649"/>
    <lineage>
        <taxon>Eukaryota</taxon>
        <taxon>Viridiplantae</taxon>
        <taxon>Streptophyta</taxon>
        <taxon>Embryophyta</taxon>
        <taxon>Tracheophyta</taxon>
        <taxon>Spermatophyta</taxon>
        <taxon>Magnoliopsida</taxon>
        <taxon>eudicotyledons</taxon>
        <taxon>Gunneridae</taxon>
        <taxon>Pentapetalae</taxon>
        <taxon>rosids</taxon>
        <taxon>fabids</taxon>
        <taxon>Rosales</taxon>
        <taxon>Rosaceae</taxon>
        <taxon>Rosoideae</taxon>
        <taxon>Rosoideae incertae sedis</taxon>
        <taxon>Rosa</taxon>
    </lineage>
</organism>
<dbReference type="GO" id="GO:0006465">
    <property type="term" value="P:signal peptide processing"/>
    <property type="evidence" value="ECO:0007669"/>
    <property type="project" value="InterPro"/>
</dbReference>
<evidence type="ECO:0000256" key="7">
    <source>
        <dbReference type="ARBA" id="ARBA00054895"/>
    </source>
</evidence>
<dbReference type="AlphaFoldDB" id="A0A2P6Q9G5"/>
<dbReference type="SUPFAM" id="SSF51306">
    <property type="entry name" value="LexA/Signal peptidase"/>
    <property type="match status" value="1"/>
</dbReference>
<dbReference type="GO" id="GO:0009003">
    <property type="term" value="F:signal peptidase activity"/>
    <property type="evidence" value="ECO:0007669"/>
    <property type="project" value="UniProtKB-EC"/>
</dbReference>
<dbReference type="Gramene" id="PRQ30825">
    <property type="protein sequence ID" value="PRQ30825"/>
    <property type="gene ID" value="RchiOBHm_Chr5g0028841"/>
</dbReference>
<evidence type="ECO:0000256" key="8">
    <source>
        <dbReference type="ARBA" id="ARBA00064368"/>
    </source>
</evidence>
<dbReference type="InterPro" id="IPR052064">
    <property type="entry name" value="Mito_IMP1_subunit"/>
</dbReference>
<dbReference type="EMBL" id="PDCK01000043">
    <property type="protein sequence ID" value="PRQ30825.1"/>
    <property type="molecule type" value="Genomic_DNA"/>
</dbReference>
<dbReference type="OrthoDB" id="308440at2759"/>
<keyword evidence="4" id="KW-0496">Mitochondrion</keyword>
<dbReference type="InterPro" id="IPR019533">
    <property type="entry name" value="Peptidase_S26"/>
</dbReference>
<dbReference type="GO" id="GO:0042720">
    <property type="term" value="C:mitochondrial inner membrane peptidase complex"/>
    <property type="evidence" value="ECO:0007669"/>
    <property type="project" value="TreeGrafter"/>
</dbReference>
<dbReference type="FunFam" id="2.10.109.10:FF:000014">
    <property type="entry name" value="Inner membrane protease subunit 1"/>
    <property type="match status" value="1"/>
</dbReference>
<keyword evidence="5" id="KW-0472">Membrane</keyword>